<dbReference type="OrthoDB" id="285836at2"/>
<dbReference type="Proteomes" id="UP000245086">
    <property type="component" value="Unassembled WGS sequence"/>
</dbReference>
<keyword evidence="3" id="KW-1185">Reference proteome</keyword>
<dbReference type="RefSeq" id="WP_108984834.1">
    <property type="nucleotide sequence ID" value="NZ_BFBR01000004.1"/>
</dbReference>
<evidence type="ECO:0000313" key="2">
    <source>
        <dbReference type="EMBL" id="GBF57978.1"/>
    </source>
</evidence>
<evidence type="ECO:0000256" key="1">
    <source>
        <dbReference type="SAM" id="MobiDB-lite"/>
    </source>
</evidence>
<gene>
    <name evidence="2" type="primary">slyX</name>
    <name evidence="2" type="ORF">PbB2_01649</name>
</gene>
<sequence length="67" mass="7951">MESRLEALEIHVMHLMRTVEELSDLSNAQAREITRLTRRVDHLLEREAQRQHEQAELPPADQKPPHY</sequence>
<evidence type="ECO:0000313" key="3">
    <source>
        <dbReference type="Proteomes" id="UP000245086"/>
    </source>
</evidence>
<protein>
    <submittedName>
        <fullName evidence="2">Protein SlyX</fullName>
    </submittedName>
</protein>
<reference evidence="2" key="1">
    <citation type="journal article" date="2018" name="Genome Announc.">
        <title>Draft Genome Sequence of "Candidatus Phycosocius bacilliformis," an Alphaproteobacterial Ectosymbiont of the Hydrocarbon-Producing Green Alga Botryococcus braunii.</title>
        <authorList>
            <person name="Tanabe Y."/>
            <person name="Yamaguchi H."/>
            <person name="Watanabe M.M."/>
        </authorList>
    </citation>
    <scope>NUCLEOTIDE SEQUENCE [LARGE SCALE GENOMIC DNA]</scope>
    <source>
        <strain evidence="2">BOTRYCO-2</strain>
    </source>
</reference>
<proteinExistence type="predicted"/>
<organism evidence="2 3">
    <name type="scientific">Candidatus Phycosocius bacilliformis</name>
    <dbReference type="NCBI Taxonomy" id="1445552"/>
    <lineage>
        <taxon>Bacteria</taxon>
        <taxon>Pseudomonadati</taxon>
        <taxon>Pseudomonadota</taxon>
        <taxon>Alphaproteobacteria</taxon>
        <taxon>Caulobacterales</taxon>
        <taxon>Caulobacterales incertae sedis</taxon>
        <taxon>Candidatus Phycosocius</taxon>
    </lineage>
</organism>
<dbReference type="InterPro" id="IPR007236">
    <property type="entry name" value="SlyX"/>
</dbReference>
<dbReference type="Pfam" id="PF04102">
    <property type="entry name" value="SlyX"/>
    <property type="match status" value="1"/>
</dbReference>
<accession>A0A2P2EA87</accession>
<comment type="caution">
    <text evidence="2">The sequence shown here is derived from an EMBL/GenBank/DDBJ whole genome shotgun (WGS) entry which is preliminary data.</text>
</comment>
<feature type="region of interest" description="Disordered" evidence="1">
    <location>
        <begin position="46"/>
        <end position="67"/>
    </location>
</feature>
<name>A0A2P2EA87_9PROT</name>
<dbReference type="AlphaFoldDB" id="A0A2P2EA87"/>
<dbReference type="EMBL" id="BFBR01000004">
    <property type="protein sequence ID" value="GBF57978.1"/>
    <property type="molecule type" value="Genomic_DNA"/>
</dbReference>
<feature type="compositionally biased region" description="Basic and acidic residues" evidence="1">
    <location>
        <begin position="46"/>
        <end position="55"/>
    </location>
</feature>